<dbReference type="AlphaFoldDB" id="A0AAP7ZQN8"/>
<name>A0AAP7ZQN8_RALSL</name>
<organism evidence="1 2">
    <name type="scientific">Ralstonia solanacearum K60</name>
    <dbReference type="NCBI Taxonomy" id="1091042"/>
    <lineage>
        <taxon>Bacteria</taxon>
        <taxon>Pseudomonadati</taxon>
        <taxon>Pseudomonadota</taxon>
        <taxon>Betaproteobacteria</taxon>
        <taxon>Burkholderiales</taxon>
        <taxon>Burkholderiaceae</taxon>
        <taxon>Ralstonia</taxon>
        <taxon>Ralstonia solanacearum species complex</taxon>
    </lineage>
</organism>
<evidence type="ECO:0000313" key="1">
    <source>
        <dbReference type="EMBL" id="OYQ15027.1"/>
    </source>
</evidence>
<gene>
    <name evidence="1" type="ORF">B7R77_04935</name>
</gene>
<comment type="caution">
    <text evidence="1">The sequence shown here is derived from an EMBL/GenBank/DDBJ whole genome shotgun (WGS) entry which is preliminary data.</text>
</comment>
<sequence>MQQAPHRGRQSMAICSGKLGAKLLLCTSTFETHAAGRFPCRLTHPPQRAYINDRKVSYP</sequence>
<dbReference type="EMBL" id="NCTK01000001">
    <property type="protein sequence ID" value="OYQ15027.1"/>
    <property type="molecule type" value="Genomic_DNA"/>
</dbReference>
<reference evidence="1 2" key="1">
    <citation type="submission" date="2017-04" db="EMBL/GenBank/DDBJ databases">
        <title>Genome Announcement: Closed genomes of Ralstonia solanacearum strains K60, UW551, and UW700.</title>
        <authorList>
            <person name="Hayes M."/>
            <person name="Macintyre A.M."/>
            <person name="Allen C."/>
        </authorList>
    </citation>
    <scope>NUCLEOTIDE SEQUENCE [LARGE SCALE GENOMIC DNA]</scope>
    <source>
        <strain evidence="1 2">UW25</strain>
    </source>
</reference>
<evidence type="ECO:0000313" key="2">
    <source>
        <dbReference type="Proteomes" id="UP000216164"/>
    </source>
</evidence>
<proteinExistence type="predicted"/>
<accession>A0AAP7ZQN8</accession>
<dbReference type="Proteomes" id="UP000216164">
    <property type="component" value="Unassembled WGS sequence"/>
</dbReference>
<protein>
    <submittedName>
        <fullName evidence="1">Uncharacterized protein</fullName>
    </submittedName>
</protein>